<organism evidence="2 3">
    <name type="scientific">Peptacetobacter hominis</name>
    <dbReference type="NCBI Taxonomy" id="2743610"/>
    <lineage>
        <taxon>Bacteria</taxon>
        <taxon>Bacillati</taxon>
        <taxon>Bacillota</taxon>
        <taxon>Clostridia</taxon>
        <taxon>Peptostreptococcales</taxon>
        <taxon>Peptostreptococcaceae</taxon>
        <taxon>Peptacetobacter</taxon>
    </lineage>
</organism>
<feature type="transmembrane region" description="Helical" evidence="1">
    <location>
        <begin position="42"/>
        <end position="60"/>
    </location>
</feature>
<keyword evidence="3" id="KW-1185">Reference proteome</keyword>
<dbReference type="Proteomes" id="UP000317863">
    <property type="component" value="Unassembled WGS sequence"/>
</dbReference>
<dbReference type="OrthoDB" id="1744750at2"/>
<dbReference type="EMBL" id="SGJB01000019">
    <property type="protein sequence ID" value="TQQ83939.1"/>
    <property type="molecule type" value="Genomic_DNA"/>
</dbReference>
<dbReference type="RefSeq" id="WP_142536606.1">
    <property type="nucleotide sequence ID" value="NZ_SGJB01000019.1"/>
</dbReference>
<dbReference type="AlphaFoldDB" id="A0A544QTC2"/>
<sequence>MEVLENKYNTIQKILFTITVFVILTRKYTISMVKEYLVPDNIMSILFYLSILLPGIIILLKKKHSLKEVVIIFFSLVLYFFTKEGSILRIVLLAASVIDIDDEYVIKIYMIASVIFVVMSILSGNMLDEFVKQPEIHYRFTNGRFVFRETFGFANPNSVFLFTLPIYAAYIFLRFEKYNWIDRGILFATTIYIYMNTMSRTGLITALMALIIVDILRYIDLQKQKIYGIIIKVTPILFAVGSVLVGTVFSNISILNDVLASRPMHWNAYLIEEGNILTLFGNKYSDLVKEIHPLDSSYIYIIAVLGLCSFVFFMYLLYKGLDEFIKKDNKKYIAIVMMFLVYSIAENILLEAGYNFTIILLIKYVMKSSENEMSILEMITYLKNKIKRRAV</sequence>
<evidence type="ECO:0000313" key="2">
    <source>
        <dbReference type="EMBL" id="TQQ83939.1"/>
    </source>
</evidence>
<accession>A0A544QTC2</accession>
<feature type="transmembrane region" description="Helical" evidence="1">
    <location>
        <begin position="298"/>
        <end position="318"/>
    </location>
</feature>
<reference evidence="2 3" key="1">
    <citation type="submission" date="2019-02" db="EMBL/GenBank/DDBJ databases">
        <title>Peptostreptococcaceae bacterium ZHW00191 nov., a new bacterium isolated from the human gut.</title>
        <authorList>
            <person name="Zhou H.-W."/>
            <person name="Chen X.-J."/>
        </authorList>
    </citation>
    <scope>NUCLEOTIDE SEQUENCE [LARGE SCALE GENOMIC DNA]</scope>
    <source>
        <strain evidence="2 3">ZHW00191</strain>
    </source>
</reference>
<keyword evidence="1" id="KW-0472">Membrane</keyword>
<feature type="transmembrane region" description="Helical" evidence="1">
    <location>
        <begin position="12"/>
        <end position="30"/>
    </location>
</feature>
<comment type="caution">
    <text evidence="2">The sequence shown here is derived from an EMBL/GenBank/DDBJ whole genome shotgun (WGS) entry which is preliminary data.</text>
</comment>
<evidence type="ECO:0000256" key="1">
    <source>
        <dbReference type="SAM" id="Phobius"/>
    </source>
</evidence>
<keyword evidence="1" id="KW-0812">Transmembrane</keyword>
<feature type="transmembrane region" description="Helical" evidence="1">
    <location>
        <begin position="193"/>
        <end position="216"/>
    </location>
</feature>
<feature type="transmembrane region" description="Helical" evidence="1">
    <location>
        <begin position="104"/>
        <end position="124"/>
    </location>
</feature>
<gene>
    <name evidence="2" type="ORF">EXD82_09115</name>
</gene>
<proteinExistence type="predicted"/>
<feature type="transmembrane region" description="Helical" evidence="1">
    <location>
        <begin position="339"/>
        <end position="366"/>
    </location>
</feature>
<feature type="transmembrane region" description="Helical" evidence="1">
    <location>
        <begin position="145"/>
        <end position="173"/>
    </location>
</feature>
<keyword evidence="1" id="KW-1133">Transmembrane helix</keyword>
<protein>
    <submittedName>
        <fullName evidence="2">Polysaccharide polymerase</fullName>
    </submittedName>
</protein>
<feature type="transmembrane region" description="Helical" evidence="1">
    <location>
        <begin position="72"/>
        <end position="98"/>
    </location>
</feature>
<feature type="transmembrane region" description="Helical" evidence="1">
    <location>
        <begin position="236"/>
        <end position="255"/>
    </location>
</feature>
<evidence type="ECO:0000313" key="3">
    <source>
        <dbReference type="Proteomes" id="UP000317863"/>
    </source>
</evidence>
<name>A0A544QTC2_9FIRM</name>